<evidence type="ECO:0000313" key="3">
    <source>
        <dbReference type="EMBL" id="KEF37067.1"/>
    </source>
</evidence>
<dbReference type="PANTHER" id="PTHR39452:SF1">
    <property type="entry name" value="CHEY-P PHOSPHATASE CHEX"/>
    <property type="match status" value="1"/>
</dbReference>
<comment type="caution">
    <text evidence="3">The sequence shown here is derived from an EMBL/GenBank/DDBJ whole genome shotgun (WGS) entry which is preliminary data.</text>
</comment>
<evidence type="ECO:0000256" key="1">
    <source>
        <dbReference type="ARBA" id="ARBA00022500"/>
    </source>
</evidence>
<dbReference type="CDD" id="cd17906">
    <property type="entry name" value="CheX"/>
    <property type="match status" value="1"/>
</dbReference>
<evidence type="ECO:0000259" key="2">
    <source>
        <dbReference type="Pfam" id="PF13690"/>
    </source>
</evidence>
<organism evidence="3 4">
    <name type="scientific">Schinkia azotoformans MEV2011</name>
    <dbReference type="NCBI Taxonomy" id="1348973"/>
    <lineage>
        <taxon>Bacteria</taxon>
        <taxon>Bacillati</taxon>
        <taxon>Bacillota</taxon>
        <taxon>Bacilli</taxon>
        <taxon>Bacillales</taxon>
        <taxon>Bacillaceae</taxon>
        <taxon>Calidifontibacillus/Schinkia group</taxon>
        <taxon>Schinkia</taxon>
    </lineage>
</organism>
<gene>
    <name evidence="3" type="ORF">M670_03658</name>
</gene>
<accession>A0A072NIJ9</accession>
<name>A0A072NIJ9_SCHAZ</name>
<protein>
    <submittedName>
        <fullName evidence="3">Putative inhibitor of MCP methylation, CheC</fullName>
    </submittedName>
</protein>
<dbReference type="Pfam" id="PF13690">
    <property type="entry name" value="CheX"/>
    <property type="match status" value="1"/>
</dbReference>
<dbReference type="GO" id="GO:0006935">
    <property type="term" value="P:chemotaxis"/>
    <property type="evidence" value="ECO:0007669"/>
    <property type="project" value="UniProtKB-KW"/>
</dbReference>
<dbReference type="AlphaFoldDB" id="A0A072NIJ9"/>
<dbReference type="Gene3D" id="3.40.1550.10">
    <property type="entry name" value="CheC-like"/>
    <property type="match status" value="1"/>
</dbReference>
<dbReference type="PATRIC" id="fig|1348973.3.peg.3536"/>
<dbReference type="SUPFAM" id="SSF103039">
    <property type="entry name" value="CheC-like"/>
    <property type="match status" value="1"/>
</dbReference>
<dbReference type="EMBL" id="JJRY01000018">
    <property type="protein sequence ID" value="KEF37067.1"/>
    <property type="molecule type" value="Genomic_DNA"/>
</dbReference>
<keyword evidence="1" id="KW-0145">Chemotaxis</keyword>
<reference evidence="3 4" key="1">
    <citation type="submission" date="2014-04" db="EMBL/GenBank/DDBJ databases">
        <title>Draft genome sequence of Bacillus azotoformans MEV2011, a (co-) denitrifying strain unable to grow in the presence of oxygen.</title>
        <authorList>
            <person name="Nielsen M."/>
            <person name="Schreiber L."/>
            <person name="Finster K."/>
            <person name="Schramm A."/>
        </authorList>
    </citation>
    <scope>NUCLEOTIDE SEQUENCE [LARGE SCALE GENOMIC DNA]</scope>
    <source>
        <strain evidence="3 4">MEV2011</strain>
    </source>
</reference>
<dbReference type="InterPro" id="IPR028051">
    <property type="entry name" value="CheX-like_dom"/>
</dbReference>
<sequence length="170" mass="18167">MVSCTYSILHKKKYREVGKLSLSGNITHILNGTLESVKSVIPMPLVVGQPSLMTAPLEQTEIGVLIGMVGHVRGRLVLESAAKTFGAIGEAMFGMPLEGEMLQSFTGELGNMLAGKLCTIVASHGVDIDITPPTVMVGSSKLYGFDRAFRVPVAIEGKGEIHIILMLETK</sequence>
<dbReference type="Proteomes" id="UP000027936">
    <property type="component" value="Unassembled WGS sequence"/>
</dbReference>
<proteinExistence type="predicted"/>
<dbReference type="PANTHER" id="PTHR39452">
    <property type="entry name" value="CHEY-P PHOSPHATASE CHEX"/>
    <property type="match status" value="1"/>
</dbReference>
<feature type="domain" description="Chemotaxis phosphatase CheX-like" evidence="2">
    <location>
        <begin position="63"/>
        <end position="140"/>
    </location>
</feature>
<evidence type="ECO:0000313" key="4">
    <source>
        <dbReference type="Proteomes" id="UP000027936"/>
    </source>
</evidence>
<dbReference type="InterPro" id="IPR038756">
    <property type="entry name" value="CheX-like"/>
</dbReference>
<dbReference type="InterPro" id="IPR028976">
    <property type="entry name" value="CheC-like_sf"/>
</dbReference>